<keyword evidence="2" id="KW-1185">Reference proteome</keyword>
<organism evidence="1 2">
    <name type="scientific">Nocardioides zeae</name>
    <dbReference type="NCBI Taxonomy" id="1457234"/>
    <lineage>
        <taxon>Bacteria</taxon>
        <taxon>Bacillati</taxon>
        <taxon>Actinomycetota</taxon>
        <taxon>Actinomycetes</taxon>
        <taxon>Propionibacteriales</taxon>
        <taxon>Nocardioidaceae</taxon>
        <taxon>Nocardioides</taxon>
    </lineage>
</organism>
<dbReference type="EMBL" id="JAVIZJ010000001">
    <property type="protein sequence ID" value="MDR6208723.1"/>
    <property type="molecule type" value="Genomic_DNA"/>
</dbReference>
<protein>
    <submittedName>
        <fullName evidence="1">Uncharacterized protein</fullName>
    </submittedName>
</protein>
<name>A0ACC6IDM2_9ACTN</name>
<reference evidence="1" key="1">
    <citation type="submission" date="2023-08" db="EMBL/GenBank/DDBJ databases">
        <title>Functional and genomic diversity of the sorghum phyllosphere microbiome.</title>
        <authorList>
            <person name="Shade A."/>
        </authorList>
    </citation>
    <scope>NUCLEOTIDE SEQUENCE</scope>
    <source>
        <strain evidence="1">SORGH_AS_0885</strain>
    </source>
</reference>
<evidence type="ECO:0000313" key="1">
    <source>
        <dbReference type="EMBL" id="MDR6208723.1"/>
    </source>
</evidence>
<accession>A0ACC6IDM2</accession>
<dbReference type="Proteomes" id="UP001261666">
    <property type="component" value="Unassembled WGS sequence"/>
</dbReference>
<gene>
    <name evidence="1" type="ORF">QE364_000411</name>
</gene>
<comment type="caution">
    <text evidence="1">The sequence shown here is derived from an EMBL/GenBank/DDBJ whole genome shotgun (WGS) entry which is preliminary data.</text>
</comment>
<sequence>MLALTDTWVVVQVLTDGYYLDEVALHRLQDLERVSKDPVPDFTRRVVDGLGVPVATFDAAPDATLTTLLRQIAERGELVMLDKRVAPDYVQVEVGIILSVGKKHLVLHAIDGGGTWAAGPGRRALARIERVSFGGRYLAALEHFGDPPPSADTGP</sequence>
<proteinExistence type="predicted"/>
<evidence type="ECO:0000313" key="2">
    <source>
        <dbReference type="Proteomes" id="UP001261666"/>
    </source>
</evidence>